<dbReference type="AlphaFoldDB" id="A0A917I7S6"/>
<dbReference type="Proteomes" id="UP000603912">
    <property type="component" value="Unassembled WGS sequence"/>
</dbReference>
<reference evidence="1" key="1">
    <citation type="journal article" date="2014" name="Int. J. Syst. Evol. Microbiol.">
        <title>Complete genome sequence of Corynebacterium casei LMG S-19264T (=DSM 44701T), isolated from a smear-ripened cheese.</title>
        <authorList>
            <consortium name="US DOE Joint Genome Institute (JGI-PGF)"/>
            <person name="Walter F."/>
            <person name="Albersmeier A."/>
            <person name="Kalinowski J."/>
            <person name="Ruckert C."/>
        </authorList>
    </citation>
    <scope>NUCLEOTIDE SEQUENCE</scope>
    <source>
        <strain evidence="1">CGMCC 1.12214</strain>
    </source>
</reference>
<dbReference type="SUPFAM" id="SSF144059">
    <property type="entry name" value="ImpE-like"/>
    <property type="match status" value="1"/>
</dbReference>
<dbReference type="Gene3D" id="1.25.40.10">
    <property type="entry name" value="Tetratricopeptide repeat domain"/>
    <property type="match status" value="1"/>
</dbReference>
<dbReference type="InterPro" id="IPR011990">
    <property type="entry name" value="TPR-like_helical_dom_sf"/>
</dbReference>
<evidence type="ECO:0000313" key="2">
    <source>
        <dbReference type="Proteomes" id="UP000603912"/>
    </source>
</evidence>
<gene>
    <name evidence="1" type="ORF">GCM10007036_23700</name>
</gene>
<name>A0A917I7S6_9HYPH</name>
<dbReference type="InterPro" id="IPR009211">
    <property type="entry name" value="TagJ"/>
</dbReference>
<dbReference type="Pfam" id="PF07024">
    <property type="entry name" value="ImpE"/>
    <property type="match status" value="1"/>
</dbReference>
<dbReference type="EMBL" id="BMES01000002">
    <property type="protein sequence ID" value="GGH20256.1"/>
    <property type="molecule type" value="Genomic_DNA"/>
</dbReference>
<evidence type="ECO:0000313" key="1">
    <source>
        <dbReference type="EMBL" id="GGH20256.1"/>
    </source>
</evidence>
<sequence length="267" mass="28653">MTTIGEALKAGDLKAALDAATAAVKAAPTDADARWLLAEVLVLIGDPERADKMLDAAALHDPNPAVLEFRKLLRAEVQRAQSLREGRAPRYQGGAATPAQQAAAKARVLLRASEIKDAIVAAEAVETLRPRAPATMLLADGTETQVDDLRDADDLFAAEFEVLTTGGDYMLVPVERVLSLEFDAPRRVRDLAWRRCAIDLKDGTDGIVFMPALYLGAAPETDDAFRLGRQTDWSDPARGPVRGRGLRTLLAGDDAVGLTEVARLTFA</sequence>
<reference evidence="1" key="2">
    <citation type="submission" date="2020-09" db="EMBL/GenBank/DDBJ databases">
        <authorList>
            <person name="Sun Q."/>
            <person name="Zhou Y."/>
        </authorList>
    </citation>
    <scope>NUCLEOTIDE SEQUENCE</scope>
    <source>
        <strain evidence="1">CGMCC 1.12214</strain>
    </source>
</reference>
<protein>
    <submittedName>
        <fullName evidence="1">Protein of avirulence locus</fullName>
    </submittedName>
</protein>
<proteinExistence type="predicted"/>
<comment type="caution">
    <text evidence="1">The sequence shown here is derived from an EMBL/GenBank/DDBJ whole genome shotgun (WGS) entry which is preliminary data.</text>
</comment>
<keyword evidence="2" id="KW-1185">Reference proteome</keyword>
<accession>A0A917I7S6</accession>
<dbReference type="Pfam" id="PF14559">
    <property type="entry name" value="TPR_19"/>
    <property type="match status" value="1"/>
</dbReference>
<organism evidence="1 2">
    <name type="scientific">Alsobacter metallidurans</name>
    <dbReference type="NCBI Taxonomy" id="340221"/>
    <lineage>
        <taxon>Bacteria</taxon>
        <taxon>Pseudomonadati</taxon>
        <taxon>Pseudomonadota</taxon>
        <taxon>Alphaproteobacteria</taxon>
        <taxon>Hyphomicrobiales</taxon>
        <taxon>Alsobacteraceae</taxon>
        <taxon>Alsobacter</taxon>
    </lineage>
</organism>
<dbReference type="RefSeq" id="WP_188517982.1">
    <property type="nucleotide sequence ID" value="NZ_BMES01000002.1"/>
</dbReference>